<name>A0A840VW59_9ACTN</name>
<dbReference type="AlphaFoldDB" id="A0A840VW59"/>
<accession>A0A840VW59</accession>
<dbReference type="Proteomes" id="UP000586947">
    <property type="component" value="Unassembled WGS sequence"/>
</dbReference>
<reference evidence="1 2" key="1">
    <citation type="submission" date="2020-08" db="EMBL/GenBank/DDBJ databases">
        <title>Sequencing the genomes of 1000 actinobacteria strains.</title>
        <authorList>
            <person name="Klenk H.-P."/>
        </authorList>
    </citation>
    <scope>NUCLEOTIDE SEQUENCE [LARGE SCALE GENOMIC DNA]</scope>
    <source>
        <strain evidence="1 2">DSM 103125</strain>
    </source>
</reference>
<gene>
    <name evidence="1" type="ORF">HNR20_005470</name>
</gene>
<comment type="caution">
    <text evidence="1">The sequence shown here is derived from an EMBL/GenBank/DDBJ whole genome shotgun (WGS) entry which is preliminary data.</text>
</comment>
<protein>
    <submittedName>
        <fullName evidence="1">Uncharacterized protein</fullName>
    </submittedName>
</protein>
<evidence type="ECO:0000313" key="1">
    <source>
        <dbReference type="EMBL" id="MBB5480965.1"/>
    </source>
</evidence>
<dbReference type="RefSeq" id="WP_184185668.1">
    <property type="nucleotide sequence ID" value="NZ_BMNF01000004.1"/>
</dbReference>
<organism evidence="1 2">
    <name type="scientific">Micromonospora parathelypteridis</name>
    <dbReference type="NCBI Taxonomy" id="1839617"/>
    <lineage>
        <taxon>Bacteria</taxon>
        <taxon>Bacillati</taxon>
        <taxon>Actinomycetota</taxon>
        <taxon>Actinomycetes</taxon>
        <taxon>Micromonosporales</taxon>
        <taxon>Micromonosporaceae</taxon>
        <taxon>Micromonospora</taxon>
    </lineage>
</organism>
<sequence length="174" mass="19707">MFDFGIAGYQPRWLNGIDQVAEQHGRRLARLVGRELTGPWVVWDAEADEWFADCPVMLDFAGERLEVNHQKFDDLSITWDSVDVTRPPVWPTSDDFRLVWRDDVPGVLAARRGQRLEAVELLEWAGGDLADGAVAVALGFPDGWLTLYNALDENGLAFGQLQPEYRRHRLCKGL</sequence>
<keyword evidence="2" id="KW-1185">Reference proteome</keyword>
<dbReference type="EMBL" id="JACHDP010000001">
    <property type="protein sequence ID" value="MBB5480965.1"/>
    <property type="molecule type" value="Genomic_DNA"/>
</dbReference>
<proteinExistence type="predicted"/>
<evidence type="ECO:0000313" key="2">
    <source>
        <dbReference type="Proteomes" id="UP000586947"/>
    </source>
</evidence>